<sequence>MTEEISEAERQSFTSWKLDVLDAMSCDPNVRDIDYRVAFRLMQHVNARAKEARPSIERLAAQIGVSRDTVRRSLTRLSEPDGGCHWLHRIRIDRTQPYFYTFVTERVGVILDAKADREDRAREAARQRRQNQSEVAPLLPREVANDTGVEVANGDDFEVATLPPKHLRENYLNRTPVDSSLSEREDLSCGTVFPTEETEFAVWIFQHIPDRAHHREALRLLRAGQMTTEIYRRMAA</sequence>
<dbReference type="RefSeq" id="WP_133283401.1">
    <property type="nucleotide sequence ID" value="NZ_SMSI01000001.1"/>
</dbReference>
<protein>
    <submittedName>
        <fullName evidence="1">GntR family transcriptional regulator</fullName>
    </submittedName>
</protein>
<evidence type="ECO:0000313" key="2">
    <source>
        <dbReference type="Proteomes" id="UP000295131"/>
    </source>
</evidence>
<keyword evidence="2" id="KW-1185">Reference proteome</keyword>
<accession>A0A4R5PPM5</accession>
<evidence type="ECO:0000313" key="1">
    <source>
        <dbReference type="EMBL" id="TDH38567.1"/>
    </source>
</evidence>
<reference evidence="1 2" key="1">
    <citation type="journal article" date="2013" name="Int. J. Syst. Evol. Microbiol.">
        <title>Hoeflea suaedae sp. nov., an endophytic bacterium isolated from the root of the halophyte Suaeda maritima.</title>
        <authorList>
            <person name="Chung E.J."/>
            <person name="Park J.A."/>
            <person name="Pramanik P."/>
            <person name="Bibi F."/>
            <person name="Jeon C.O."/>
            <person name="Chung Y.R."/>
        </authorList>
    </citation>
    <scope>NUCLEOTIDE SEQUENCE [LARGE SCALE GENOMIC DNA]</scope>
    <source>
        <strain evidence="1 2">YC6898</strain>
    </source>
</reference>
<organism evidence="1 2">
    <name type="scientific">Pseudohoeflea suaedae</name>
    <dbReference type="NCBI Taxonomy" id="877384"/>
    <lineage>
        <taxon>Bacteria</taxon>
        <taxon>Pseudomonadati</taxon>
        <taxon>Pseudomonadota</taxon>
        <taxon>Alphaproteobacteria</taxon>
        <taxon>Hyphomicrobiales</taxon>
        <taxon>Rhizobiaceae</taxon>
        <taxon>Pseudohoeflea</taxon>
    </lineage>
</organism>
<comment type="caution">
    <text evidence="1">The sequence shown here is derived from an EMBL/GenBank/DDBJ whole genome shotgun (WGS) entry which is preliminary data.</text>
</comment>
<dbReference type="Proteomes" id="UP000295131">
    <property type="component" value="Unassembled WGS sequence"/>
</dbReference>
<dbReference type="EMBL" id="SMSI01000001">
    <property type="protein sequence ID" value="TDH38567.1"/>
    <property type="molecule type" value="Genomic_DNA"/>
</dbReference>
<proteinExistence type="predicted"/>
<dbReference type="AlphaFoldDB" id="A0A4R5PPM5"/>
<gene>
    <name evidence="1" type="ORF">E2A64_05555</name>
</gene>
<name>A0A4R5PPM5_9HYPH</name>
<dbReference type="OrthoDB" id="8404389at2"/>